<protein>
    <submittedName>
        <fullName evidence="2">Uncharacterized protein</fullName>
    </submittedName>
</protein>
<proteinExistence type="predicted"/>
<evidence type="ECO:0000256" key="1">
    <source>
        <dbReference type="SAM" id="SignalP"/>
    </source>
</evidence>
<evidence type="ECO:0000313" key="2">
    <source>
        <dbReference type="EMBL" id="TVX82977.1"/>
    </source>
</evidence>
<dbReference type="RefSeq" id="WP_144477632.1">
    <property type="nucleotide sequence ID" value="NZ_VNKI01000002.1"/>
</dbReference>
<name>A0A8B5Y2P9_9BACI</name>
<dbReference type="EMBL" id="VNKI01000002">
    <property type="protein sequence ID" value="TVX82977.1"/>
    <property type="molecule type" value="Genomic_DNA"/>
</dbReference>
<comment type="caution">
    <text evidence="2">The sequence shown here is derived from an EMBL/GenBank/DDBJ whole genome shotgun (WGS) entry which is preliminary data.</text>
</comment>
<keyword evidence="1" id="KW-0732">Signal</keyword>
<gene>
    <name evidence="2" type="ORF">FQP34_05195</name>
</gene>
<organism evidence="2 3">
    <name type="scientific">Peribacillus simplex</name>
    <dbReference type="NCBI Taxonomy" id="1478"/>
    <lineage>
        <taxon>Bacteria</taxon>
        <taxon>Bacillati</taxon>
        <taxon>Bacillota</taxon>
        <taxon>Bacilli</taxon>
        <taxon>Bacillales</taxon>
        <taxon>Bacillaceae</taxon>
        <taxon>Peribacillus</taxon>
    </lineage>
</organism>
<feature type="chain" id="PRO_5032652276" evidence="1">
    <location>
        <begin position="23"/>
        <end position="139"/>
    </location>
</feature>
<sequence>MKNKLPFLFLAMLMLVNVNVNAQTSERYTDNSKKHLVNANKFYNNKKTGDYSEYKTATLNIREKILYKDLKSTVNKNAGTYSEVNIYNNKNPNIDPKRQIYLFCSFKETKEKMIYKFLIIDAETQEPISEGNGESWYHH</sequence>
<dbReference type="AlphaFoldDB" id="A0A8B5Y2P9"/>
<feature type="signal peptide" evidence="1">
    <location>
        <begin position="1"/>
        <end position="22"/>
    </location>
</feature>
<dbReference type="Proteomes" id="UP000317770">
    <property type="component" value="Unassembled WGS sequence"/>
</dbReference>
<evidence type="ECO:0000313" key="3">
    <source>
        <dbReference type="Proteomes" id="UP000317770"/>
    </source>
</evidence>
<accession>A0A8B5Y2P9</accession>
<reference evidence="2 3" key="1">
    <citation type="submission" date="2019-07" db="EMBL/GenBank/DDBJ databases">
        <title>Genome assembly of Bacillus simplex strain GGC-P6A.</title>
        <authorList>
            <person name="Jennings M.E."/>
            <person name="Barton H.A."/>
        </authorList>
    </citation>
    <scope>NUCLEOTIDE SEQUENCE [LARGE SCALE GENOMIC DNA]</scope>
    <source>
        <strain evidence="2 3">GGC-P6A</strain>
    </source>
</reference>